<dbReference type="InterPro" id="IPR014883">
    <property type="entry name" value="VRR_NUC"/>
</dbReference>
<evidence type="ECO:0000256" key="3">
    <source>
        <dbReference type="ARBA" id="ARBA00022801"/>
    </source>
</evidence>
<gene>
    <name evidence="5" type="ORF">HGO97_014410</name>
</gene>
<evidence type="ECO:0000313" key="5">
    <source>
        <dbReference type="EMBL" id="MBU3877000.1"/>
    </source>
</evidence>
<keyword evidence="2" id="KW-0540">Nuclease</keyword>
<dbReference type="Pfam" id="PF08774">
    <property type="entry name" value="VRR_NUC"/>
    <property type="match status" value="1"/>
</dbReference>
<keyword evidence="3" id="KW-0378">Hydrolase</keyword>
<comment type="cofactor">
    <cofactor evidence="1">
        <name>Mg(2+)</name>
        <dbReference type="ChEBI" id="CHEBI:18420"/>
    </cofactor>
</comment>
<sequence>MKNFRLDDESGHQEALFSWAGYNMERMPELEYMHHVPNGGKRDRATAVALKRQGVKAGVPDIVLPAARAGYHGLYIELKAGKNTTTENQRRWLEYLRQQGYYTAVCYGWQKAAELIERYLLHTEELTQEQKTITLR</sequence>
<accession>A0ABS6D6V4</accession>
<keyword evidence="6" id="KW-1185">Reference proteome</keyword>
<evidence type="ECO:0000256" key="1">
    <source>
        <dbReference type="ARBA" id="ARBA00001946"/>
    </source>
</evidence>
<dbReference type="Proteomes" id="UP000723714">
    <property type="component" value="Unassembled WGS sequence"/>
</dbReference>
<name>A0ABS6D6V4_9FIRM</name>
<protein>
    <submittedName>
        <fullName evidence="5">VRR-NUC domain-containing protein</fullName>
    </submittedName>
</protein>
<evidence type="ECO:0000313" key="6">
    <source>
        <dbReference type="Proteomes" id="UP000723714"/>
    </source>
</evidence>
<evidence type="ECO:0000256" key="2">
    <source>
        <dbReference type="ARBA" id="ARBA00022722"/>
    </source>
</evidence>
<reference evidence="5 6" key="1">
    <citation type="submission" date="2021-06" db="EMBL/GenBank/DDBJ databases">
        <title>Faecalicatena sp. nov. isolated from porcine feces.</title>
        <authorList>
            <person name="Oh B.S."/>
            <person name="Lee J.H."/>
        </authorList>
    </citation>
    <scope>NUCLEOTIDE SEQUENCE [LARGE SCALE GENOMIC DNA]</scope>
    <source>
        <strain evidence="5 6">AGMB00832</strain>
    </source>
</reference>
<dbReference type="EMBL" id="JABACJ020000014">
    <property type="protein sequence ID" value="MBU3877000.1"/>
    <property type="molecule type" value="Genomic_DNA"/>
</dbReference>
<organism evidence="5 6">
    <name type="scientific">Faecalicatena faecalis</name>
    <dbReference type="NCBI Taxonomy" id="2726362"/>
    <lineage>
        <taxon>Bacteria</taxon>
        <taxon>Bacillati</taxon>
        <taxon>Bacillota</taxon>
        <taxon>Clostridia</taxon>
        <taxon>Lachnospirales</taxon>
        <taxon>Lachnospiraceae</taxon>
        <taxon>Faecalicatena</taxon>
    </lineage>
</organism>
<feature type="domain" description="VRR-NUC" evidence="4">
    <location>
        <begin position="7"/>
        <end position="110"/>
    </location>
</feature>
<dbReference type="RefSeq" id="WP_216242998.1">
    <property type="nucleotide sequence ID" value="NZ_JABACJ020000014.1"/>
</dbReference>
<evidence type="ECO:0000259" key="4">
    <source>
        <dbReference type="SMART" id="SM00990"/>
    </source>
</evidence>
<comment type="caution">
    <text evidence="5">The sequence shown here is derived from an EMBL/GenBank/DDBJ whole genome shotgun (WGS) entry which is preliminary data.</text>
</comment>
<dbReference type="SMART" id="SM00990">
    <property type="entry name" value="VRR_NUC"/>
    <property type="match status" value="1"/>
</dbReference>
<proteinExistence type="predicted"/>